<keyword evidence="4" id="KW-0408">Iron</keyword>
<dbReference type="PANTHER" id="PTHR43498:SF1">
    <property type="entry name" value="COB--COM HETERODISULFIDE REDUCTASE IRON-SULFUR SUBUNIT A"/>
    <property type="match status" value="1"/>
</dbReference>
<gene>
    <name evidence="6" type="ORF">PAT3040_02638</name>
</gene>
<reference evidence="6 7" key="1">
    <citation type="submission" date="2017-08" db="EMBL/GenBank/DDBJ databases">
        <title>Substantial Increase in Enzyme Production by Combined Drug-Resistance Mutations in Paenibacillus agaridevorans.</title>
        <authorList>
            <person name="Tanaka Y."/>
            <person name="Funane K."/>
            <person name="Hosaka T."/>
            <person name="Shiwa Y."/>
            <person name="Fujita N."/>
            <person name="Miyazaki T."/>
            <person name="Yoshikawa H."/>
            <person name="Murakami K."/>
            <person name="Kasahara K."/>
            <person name="Inaoka T."/>
            <person name="Hiraga Y."/>
            <person name="Ochi K."/>
        </authorList>
    </citation>
    <scope>NUCLEOTIDE SEQUENCE [LARGE SCALE GENOMIC DNA]</scope>
    <source>
        <strain evidence="6 7">T-3040</strain>
    </source>
</reference>
<dbReference type="GO" id="GO:0051539">
    <property type="term" value="F:4 iron, 4 sulfur cluster binding"/>
    <property type="evidence" value="ECO:0007669"/>
    <property type="project" value="UniProtKB-KW"/>
</dbReference>
<dbReference type="Gene3D" id="3.50.50.60">
    <property type="entry name" value="FAD/NAD(P)-binding domain"/>
    <property type="match status" value="1"/>
</dbReference>
<evidence type="ECO:0000256" key="2">
    <source>
        <dbReference type="ARBA" id="ARBA00022723"/>
    </source>
</evidence>
<dbReference type="AlphaFoldDB" id="A0A2R5EXJ6"/>
<organism evidence="6 7">
    <name type="scientific">Paenibacillus agaridevorans</name>
    <dbReference type="NCBI Taxonomy" id="171404"/>
    <lineage>
        <taxon>Bacteria</taxon>
        <taxon>Bacillati</taxon>
        <taxon>Bacillota</taxon>
        <taxon>Bacilli</taxon>
        <taxon>Bacillales</taxon>
        <taxon>Paenibacillaceae</taxon>
        <taxon>Paenibacillus</taxon>
    </lineage>
</organism>
<sequence>MNKQITLPSASIPVSSEVDVLVIGGGASGIAAAIAAAKGGARTMLVEQRGFLGGMGTVALVPAFCPFTDKRKPIIRGLGLALMERMKQACDPEFRKEYEEMLDWVPIDPEVLKRVYDDAILESGVIPLFHTFVYDVVLSEDRRTVEGVIVVNKTGRSFISCRYIIDCSGDGDIAALSGVPFQKGGEAGELQPGSMCYLLANVDRPRFNRFLQESGDTGQLHKTVERAIEDGALPEGRKSISGLAWVSDYLVGVNFGHVFGVDGTLAEDLTRGAIEGRRTAERQLRFFRRYVPGFEHAHMVASGEQLGIRETRRIQGDYILTVDDFLAARSFPDDIARNAYYIDIHLANSKSDMTFNHLPPGVSHGVPYRIMLPVGIDNLWVAGRCVSSDRAVQGSLRVMPNCFSMGQAAGTAATLALRDGAGSRGISVAELQQRLLEQDVWLGENGVPTESQ</sequence>
<dbReference type="EMBL" id="BDQX01000133">
    <property type="protein sequence ID" value="GBG08071.1"/>
    <property type="molecule type" value="Genomic_DNA"/>
</dbReference>
<keyword evidence="2" id="KW-0479">Metal-binding</keyword>
<evidence type="ECO:0000256" key="4">
    <source>
        <dbReference type="ARBA" id="ARBA00023004"/>
    </source>
</evidence>
<evidence type="ECO:0000313" key="6">
    <source>
        <dbReference type="EMBL" id="GBG08071.1"/>
    </source>
</evidence>
<keyword evidence="3" id="KW-0560">Oxidoreductase</keyword>
<keyword evidence="1" id="KW-0004">4Fe-4S</keyword>
<dbReference type="PRINTS" id="PR00420">
    <property type="entry name" value="RNGMNOXGNASE"/>
</dbReference>
<dbReference type="RefSeq" id="WP_108993017.1">
    <property type="nucleotide sequence ID" value="NZ_BDQX01000133.1"/>
</dbReference>
<comment type="caution">
    <text evidence="6">The sequence shown here is derived from an EMBL/GenBank/DDBJ whole genome shotgun (WGS) entry which is preliminary data.</text>
</comment>
<dbReference type="InterPro" id="IPR039650">
    <property type="entry name" value="HdrA-like"/>
</dbReference>
<dbReference type="Pfam" id="PF12831">
    <property type="entry name" value="FAD_oxidored"/>
    <property type="match status" value="1"/>
</dbReference>
<proteinExistence type="predicted"/>
<evidence type="ECO:0000256" key="1">
    <source>
        <dbReference type="ARBA" id="ARBA00022485"/>
    </source>
</evidence>
<dbReference type="PANTHER" id="PTHR43498">
    <property type="entry name" value="FERREDOXIN:COB-COM HETERODISULFIDE REDUCTASE SUBUNIT A"/>
    <property type="match status" value="1"/>
</dbReference>
<protein>
    <submittedName>
        <fullName evidence="6">FAD-dependent oxidoreductase</fullName>
    </submittedName>
</protein>
<evidence type="ECO:0000256" key="5">
    <source>
        <dbReference type="ARBA" id="ARBA00023014"/>
    </source>
</evidence>
<dbReference type="SUPFAM" id="SSF51905">
    <property type="entry name" value="FAD/NAD(P)-binding domain"/>
    <property type="match status" value="1"/>
</dbReference>
<evidence type="ECO:0000313" key="7">
    <source>
        <dbReference type="Proteomes" id="UP000245202"/>
    </source>
</evidence>
<dbReference type="GO" id="GO:0046872">
    <property type="term" value="F:metal ion binding"/>
    <property type="evidence" value="ECO:0007669"/>
    <property type="project" value="UniProtKB-KW"/>
</dbReference>
<evidence type="ECO:0000256" key="3">
    <source>
        <dbReference type="ARBA" id="ARBA00023002"/>
    </source>
</evidence>
<name>A0A2R5EXJ6_9BACL</name>
<dbReference type="GO" id="GO:0016491">
    <property type="term" value="F:oxidoreductase activity"/>
    <property type="evidence" value="ECO:0007669"/>
    <property type="project" value="UniProtKB-KW"/>
</dbReference>
<dbReference type="InterPro" id="IPR036188">
    <property type="entry name" value="FAD/NAD-bd_sf"/>
</dbReference>
<accession>A0A2R5EXJ6</accession>
<dbReference type="Proteomes" id="UP000245202">
    <property type="component" value="Unassembled WGS sequence"/>
</dbReference>
<keyword evidence="7" id="KW-1185">Reference proteome</keyword>
<keyword evidence="5" id="KW-0411">Iron-sulfur</keyword>